<evidence type="ECO:0000313" key="4">
    <source>
        <dbReference type="EMBL" id="QXJ23120.1"/>
    </source>
</evidence>
<dbReference type="SMART" id="SM00448">
    <property type="entry name" value="REC"/>
    <property type="match status" value="1"/>
</dbReference>
<feature type="domain" description="Response regulatory" evidence="3">
    <location>
        <begin position="7"/>
        <end position="124"/>
    </location>
</feature>
<dbReference type="InterPro" id="IPR001932">
    <property type="entry name" value="PPM-type_phosphatase-like_dom"/>
</dbReference>
<dbReference type="InterPro" id="IPR052016">
    <property type="entry name" value="Bact_Sigma-Reg"/>
</dbReference>
<accession>A0ABX8QWH7</accession>
<dbReference type="PANTHER" id="PTHR43156:SF2">
    <property type="entry name" value="STAGE II SPORULATION PROTEIN E"/>
    <property type="match status" value="1"/>
</dbReference>
<dbReference type="PROSITE" id="PS50110">
    <property type="entry name" value="RESPONSE_REGULATORY"/>
    <property type="match status" value="1"/>
</dbReference>
<dbReference type="SUPFAM" id="SSF81606">
    <property type="entry name" value="PP2C-like"/>
    <property type="match status" value="1"/>
</dbReference>
<evidence type="ECO:0000259" key="3">
    <source>
        <dbReference type="PROSITE" id="PS50110"/>
    </source>
</evidence>
<dbReference type="Pfam" id="PF07228">
    <property type="entry name" value="SpoIIE"/>
    <property type="match status" value="1"/>
</dbReference>
<protein>
    <submittedName>
        <fullName evidence="4">SpoIIE family protein phosphatase</fullName>
    </submittedName>
</protein>
<dbReference type="InterPro" id="IPR036457">
    <property type="entry name" value="PPM-type-like_dom_sf"/>
</dbReference>
<evidence type="ECO:0000256" key="2">
    <source>
        <dbReference type="PROSITE-ProRule" id="PRU00169"/>
    </source>
</evidence>
<dbReference type="EMBL" id="CP059572">
    <property type="protein sequence ID" value="QXJ23120.1"/>
    <property type="molecule type" value="Genomic_DNA"/>
</dbReference>
<keyword evidence="5" id="KW-1185">Reference proteome</keyword>
<dbReference type="InterPro" id="IPR001789">
    <property type="entry name" value="Sig_transdc_resp-reg_receiver"/>
</dbReference>
<feature type="modified residue" description="4-aspartylphosphate" evidence="2">
    <location>
        <position position="56"/>
    </location>
</feature>
<dbReference type="Pfam" id="PF00072">
    <property type="entry name" value="Response_reg"/>
    <property type="match status" value="1"/>
</dbReference>
<dbReference type="InterPro" id="IPR011006">
    <property type="entry name" value="CheY-like_superfamily"/>
</dbReference>
<dbReference type="SUPFAM" id="SSF52172">
    <property type="entry name" value="CheY-like"/>
    <property type="match status" value="1"/>
</dbReference>
<dbReference type="RefSeq" id="WP_231328802.1">
    <property type="nucleotide sequence ID" value="NZ_CP059572.1"/>
</dbReference>
<dbReference type="SMART" id="SM00331">
    <property type="entry name" value="PP2C_SIG"/>
    <property type="match status" value="1"/>
</dbReference>
<proteinExistence type="predicted"/>
<keyword evidence="1" id="KW-0378">Hydrolase</keyword>
<name>A0ABX8QWH7_9ACTN</name>
<reference evidence="4" key="1">
    <citation type="submission" date="2020-07" db="EMBL/GenBank/DDBJ databases">
        <authorList>
            <person name="Tarantini F.S."/>
            <person name="Hong K.W."/>
            <person name="Chan K.G."/>
        </authorList>
    </citation>
    <scope>NUCLEOTIDE SEQUENCE</scope>
    <source>
        <strain evidence="4">32-07</strain>
    </source>
</reference>
<dbReference type="Gene3D" id="3.30.450.40">
    <property type="match status" value="1"/>
</dbReference>
<evidence type="ECO:0000313" key="5">
    <source>
        <dbReference type="Proteomes" id="UP001049518"/>
    </source>
</evidence>
<evidence type="ECO:0000256" key="1">
    <source>
        <dbReference type="ARBA" id="ARBA00022801"/>
    </source>
</evidence>
<dbReference type="InterPro" id="IPR029016">
    <property type="entry name" value="GAF-like_dom_sf"/>
</dbReference>
<organism evidence="4 5">
    <name type="scientific">Actinomadura graeca</name>
    <dbReference type="NCBI Taxonomy" id="2750812"/>
    <lineage>
        <taxon>Bacteria</taxon>
        <taxon>Bacillati</taxon>
        <taxon>Actinomycetota</taxon>
        <taxon>Actinomycetes</taxon>
        <taxon>Streptosporangiales</taxon>
        <taxon>Thermomonosporaceae</taxon>
        <taxon>Actinomadura</taxon>
    </lineage>
</organism>
<dbReference type="PANTHER" id="PTHR43156">
    <property type="entry name" value="STAGE II SPORULATION PROTEIN E-RELATED"/>
    <property type="match status" value="1"/>
</dbReference>
<dbReference type="Proteomes" id="UP001049518">
    <property type="component" value="Chromosome"/>
</dbReference>
<keyword evidence="2" id="KW-0597">Phosphoprotein</keyword>
<gene>
    <name evidence="4" type="ORF">AGRA3207_004238</name>
</gene>
<dbReference type="Gene3D" id="3.40.50.2300">
    <property type="match status" value="1"/>
</dbReference>
<dbReference type="Gene3D" id="3.60.40.10">
    <property type="entry name" value="PPM-type phosphatase domain"/>
    <property type="match status" value="1"/>
</dbReference>
<sequence>MDTDRATALVVDDTPAKRYIISSWLRRAGHTVIEAGSAAETWLKLAEHDVSLVILDVRLPDMSGIEVCERIKSDPRTAALPVIHISATAIATSDRTYGLQQGADAYLTDPIDPEEFLATTAAVLRYYLARRRAERMAERLASLTRTTLAVNSAETFDQLATAAAVGAAEVFGVAAASFILPVDGRLRRTVCLDPGRPPWPRTSPPDTLRRLGELVPLGEDTGSAVATVAQESLVSVLPDNAADGDVVLVLSRTKSGRPPICIGIQRRDAMSEDETNLLRQLGQTVALAVEALRSYAEEHALALTLQRSLLPTRSPHVPGWRFAVRYEPASDQAEIGGDFYEVLDFGGHVLIAIGDVQGHSLRAATVMAEVRHALRAFADEGHDAETILVRLNSVFERYHDDQSATVCLMTLDPATGDLQIASAGHLPPLFHDGGRSWFGEGGGVLLGFPLSDVRIERTAIPPGGVVALFTDGLIEDRDVPLTDNLERLRLMPLDDDLEKYCDQVLDEFGHREDDVALIVLRRDPA</sequence>